<dbReference type="PROSITE" id="PS50994">
    <property type="entry name" value="INTEGRASE"/>
    <property type="match status" value="1"/>
</dbReference>
<dbReference type="InterPro" id="IPR036397">
    <property type="entry name" value="RNaseH_sf"/>
</dbReference>
<comment type="caution">
    <text evidence="12">The sequence shown here is derived from an EMBL/GenBank/DDBJ whole genome shotgun (WGS) entry which is preliminary data.</text>
</comment>
<feature type="domain" description="Integrase catalytic" evidence="11">
    <location>
        <begin position="315"/>
        <end position="418"/>
    </location>
</feature>
<evidence type="ECO:0000313" key="12">
    <source>
        <dbReference type="EMBL" id="GEU45293.1"/>
    </source>
</evidence>
<evidence type="ECO:0000256" key="4">
    <source>
        <dbReference type="ARBA" id="ARBA00022801"/>
    </source>
</evidence>
<dbReference type="InterPro" id="IPR039537">
    <property type="entry name" value="Retrotran_Ty1/copia-like"/>
</dbReference>
<dbReference type="SUPFAM" id="SSF53098">
    <property type="entry name" value="Ribonuclease H-like"/>
    <property type="match status" value="1"/>
</dbReference>
<dbReference type="InterPro" id="IPR036875">
    <property type="entry name" value="Znf_CCHC_sf"/>
</dbReference>
<dbReference type="AlphaFoldDB" id="A0A6L2K7D3"/>
<feature type="compositionally biased region" description="Basic and acidic residues" evidence="10">
    <location>
        <begin position="521"/>
        <end position="533"/>
    </location>
</feature>
<evidence type="ECO:0000256" key="3">
    <source>
        <dbReference type="ARBA" id="ARBA00022759"/>
    </source>
</evidence>
<dbReference type="GO" id="GO:0004519">
    <property type="term" value="F:endonuclease activity"/>
    <property type="evidence" value="ECO:0007669"/>
    <property type="project" value="UniProtKB-KW"/>
</dbReference>
<reference evidence="12" key="1">
    <citation type="journal article" date="2019" name="Sci. Rep.">
        <title>Draft genome of Tanacetum cinerariifolium, the natural source of mosquito coil.</title>
        <authorList>
            <person name="Yamashiro T."/>
            <person name="Shiraishi A."/>
            <person name="Satake H."/>
            <person name="Nakayama K."/>
        </authorList>
    </citation>
    <scope>NUCLEOTIDE SEQUENCE</scope>
</reference>
<keyword evidence="9" id="KW-0233">DNA recombination</keyword>
<proteinExistence type="predicted"/>
<feature type="compositionally biased region" description="Polar residues" evidence="10">
    <location>
        <begin position="76"/>
        <end position="91"/>
    </location>
</feature>
<dbReference type="Gene3D" id="3.30.420.10">
    <property type="entry name" value="Ribonuclease H-like superfamily/Ribonuclease H"/>
    <property type="match status" value="1"/>
</dbReference>
<gene>
    <name evidence="12" type="ORF">Tci_017271</name>
</gene>
<feature type="region of interest" description="Disordered" evidence="10">
    <location>
        <begin position="506"/>
        <end position="552"/>
    </location>
</feature>
<keyword evidence="6" id="KW-0229">DNA integration</keyword>
<evidence type="ECO:0000256" key="2">
    <source>
        <dbReference type="ARBA" id="ARBA00022723"/>
    </source>
</evidence>
<feature type="compositionally biased region" description="Basic residues" evidence="10">
    <location>
        <begin position="1051"/>
        <end position="1060"/>
    </location>
</feature>
<evidence type="ECO:0000256" key="10">
    <source>
        <dbReference type="SAM" id="MobiDB-lite"/>
    </source>
</evidence>
<sequence>MVKLSLNKLQKLISQLEMHGEVITIMWRNKPNIETLSLDDLFNNLKAYKLDVMRTSNSTTNSHNVAFLSSSSTNSTTRAVNTSQGVNTASTHGGADRSKSIENLSDDVIYSIFAIQPSIPQLDNEDLQQIHPDDLKEMDLRWNIDMLTMRARRFLKNTGRKLDMANKEKIRFDKSKVECFNYHKRGHFARECRVPRNQDSSNKDPIKRTVLVEETTLNALVSQCDGLSYDSSNQVEEGLTNFALMAYSSTSSNSSTNSEVSNDSNCCSSCLECVKDLKEQNEKLVKDIRTAKISVVSYKTGLESIEARLLVYFKLTDESHVLLKVPRKDNMYSVDLKNVVPQGRIKREFSVARTPQQNGVAKRKYRTLIEASRTMLANLKLLTTFWTEAVNTACYFQNRVLIIKPHNKTPYELFLGRKHALSFMRPFGFHVTILNTIDHLGKFNGKDDEGFFVGYSTNSKAFRVFNSGTRIMEENLHVKFSKTRVETVPDKDYILLPLWTQDPLFSSSSKDSPGAAGYKPSGEEEKKDTKDLGNEDSEVPSTEETRVNQEKDANVNITNNIKIISPTDNAAGIEDNVVDENIVYGCVDDPYMPELEDISIFEDSNEDIFGAEADLNNLESTFQVSHVLTTRIYRDHPLQQVIIDLHSAPQTRRMSKNLEEHGLATAKVTNINGEAQLHDKVDGKKVVLSEASIRRDLRFGDEGGIDCFSNEVIFEQLTLMGAKTTTWNELSSTIASTVICLGIANHTRIYAPPSHTKKIFRNIKRVGKGFSGRDRPLFLTMMVHAQEELETVADEVVNEEMYDSLERATTIATSLDAEQGMGNIKTTKTAQAKEIANLKKRVKRLERKRKSRSHGLKRLYMVGLSARVKSSEKESLGKEDASKQERKISNIYTDEELTLNDETIEEQGMLNAQDEIMFDVNADIQEVIEDITTAGIEETVSTAAPITTVVTIDELTLAQPLAELKSTKPKADKVVIQEQELGTTTTTTVVTTASTRPKAKSIVMQEPTNIDADYELAQRLQTEEQEKLTDAEKARLFMEFLEKRRKLFTAKRAKEKRNKLPTKAQQRSLIGGEEYKERRQRQYKKAAQREQEMS</sequence>
<keyword evidence="8" id="KW-0239">DNA-directed DNA polymerase</keyword>
<dbReference type="InterPro" id="IPR012337">
    <property type="entry name" value="RNaseH-like_sf"/>
</dbReference>
<keyword evidence="5" id="KW-0460">Magnesium</keyword>
<dbReference type="GO" id="GO:0003964">
    <property type="term" value="F:RNA-directed DNA polymerase activity"/>
    <property type="evidence" value="ECO:0007669"/>
    <property type="project" value="UniProtKB-KW"/>
</dbReference>
<keyword evidence="1" id="KW-0540">Nuclease</keyword>
<keyword evidence="8" id="KW-0548">Nucleotidyltransferase</keyword>
<protein>
    <submittedName>
        <fullName evidence="12">Retrovirus-related Pol polyprotein from transposon TNT 1-94</fullName>
    </submittedName>
</protein>
<dbReference type="GO" id="GO:0003887">
    <property type="term" value="F:DNA-directed DNA polymerase activity"/>
    <property type="evidence" value="ECO:0007669"/>
    <property type="project" value="UniProtKB-KW"/>
</dbReference>
<organism evidence="12">
    <name type="scientific">Tanacetum cinerariifolium</name>
    <name type="common">Dalmatian daisy</name>
    <name type="synonym">Chrysanthemum cinerariifolium</name>
    <dbReference type="NCBI Taxonomy" id="118510"/>
    <lineage>
        <taxon>Eukaryota</taxon>
        <taxon>Viridiplantae</taxon>
        <taxon>Streptophyta</taxon>
        <taxon>Embryophyta</taxon>
        <taxon>Tracheophyta</taxon>
        <taxon>Spermatophyta</taxon>
        <taxon>Magnoliopsida</taxon>
        <taxon>eudicotyledons</taxon>
        <taxon>Gunneridae</taxon>
        <taxon>Pentapetalae</taxon>
        <taxon>asterids</taxon>
        <taxon>campanulids</taxon>
        <taxon>Asterales</taxon>
        <taxon>Asteraceae</taxon>
        <taxon>Asteroideae</taxon>
        <taxon>Anthemideae</taxon>
        <taxon>Anthemidinae</taxon>
        <taxon>Tanacetum</taxon>
    </lineage>
</organism>
<evidence type="ECO:0000256" key="8">
    <source>
        <dbReference type="ARBA" id="ARBA00022932"/>
    </source>
</evidence>
<evidence type="ECO:0000256" key="1">
    <source>
        <dbReference type="ARBA" id="ARBA00022722"/>
    </source>
</evidence>
<dbReference type="Gene3D" id="4.10.60.10">
    <property type="entry name" value="Zinc finger, CCHC-type"/>
    <property type="match status" value="1"/>
</dbReference>
<keyword evidence="8" id="KW-0808">Transferase</keyword>
<dbReference type="SUPFAM" id="SSF57756">
    <property type="entry name" value="Retrovirus zinc finger-like domains"/>
    <property type="match status" value="1"/>
</dbReference>
<keyword evidence="7" id="KW-0695">RNA-directed DNA polymerase</keyword>
<keyword evidence="4" id="KW-0378">Hydrolase</keyword>
<evidence type="ECO:0000256" key="7">
    <source>
        <dbReference type="ARBA" id="ARBA00022918"/>
    </source>
</evidence>
<evidence type="ECO:0000259" key="11">
    <source>
        <dbReference type="PROSITE" id="PS50994"/>
    </source>
</evidence>
<dbReference type="InterPro" id="IPR001584">
    <property type="entry name" value="Integrase_cat-core"/>
</dbReference>
<evidence type="ECO:0000256" key="9">
    <source>
        <dbReference type="ARBA" id="ARBA00023172"/>
    </source>
</evidence>
<feature type="region of interest" description="Disordered" evidence="10">
    <location>
        <begin position="76"/>
        <end position="99"/>
    </location>
</feature>
<keyword evidence="2" id="KW-0479">Metal-binding</keyword>
<dbReference type="EMBL" id="BKCJ010001966">
    <property type="protein sequence ID" value="GEU45293.1"/>
    <property type="molecule type" value="Genomic_DNA"/>
</dbReference>
<evidence type="ECO:0000256" key="6">
    <source>
        <dbReference type="ARBA" id="ARBA00022908"/>
    </source>
</evidence>
<keyword evidence="3" id="KW-0255">Endonuclease</keyword>
<dbReference type="GO" id="GO:0006310">
    <property type="term" value="P:DNA recombination"/>
    <property type="evidence" value="ECO:0007669"/>
    <property type="project" value="UniProtKB-KW"/>
</dbReference>
<dbReference type="PANTHER" id="PTHR42648">
    <property type="entry name" value="TRANSPOSASE, PUTATIVE-RELATED"/>
    <property type="match status" value="1"/>
</dbReference>
<dbReference type="GO" id="GO:0008270">
    <property type="term" value="F:zinc ion binding"/>
    <property type="evidence" value="ECO:0007669"/>
    <property type="project" value="InterPro"/>
</dbReference>
<feature type="region of interest" description="Disordered" evidence="10">
    <location>
        <begin position="1051"/>
        <end position="1094"/>
    </location>
</feature>
<dbReference type="GO" id="GO:0016787">
    <property type="term" value="F:hydrolase activity"/>
    <property type="evidence" value="ECO:0007669"/>
    <property type="project" value="UniProtKB-KW"/>
</dbReference>
<evidence type="ECO:0000256" key="5">
    <source>
        <dbReference type="ARBA" id="ARBA00022842"/>
    </source>
</evidence>
<accession>A0A6L2K7D3</accession>
<dbReference type="PANTHER" id="PTHR42648:SF11">
    <property type="entry name" value="TRANSPOSON TY4-P GAG-POL POLYPROTEIN"/>
    <property type="match status" value="1"/>
</dbReference>
<feature type="compositionally biased region" description="Basic and acidic residues" evidence="10">
    <location>
        <begin position="543"/>
        <end position="552"/>
    </location>
</feature>
<dbReference type="GO" id="GO:0015074">
    <property type="term" value="P:DNA integration"/>
    <property type="evidence" value="ECO:0007669"/>
    <property type="project" value="UniProtKB-KW"/>
</dbReference>
<name>A0A6L2K7D3_TANCI</name>
<dbReference type="InterPro" id="IPR057670">
    <property type="entry name" value="SH3_retrovirus"/>
</dbReference>
<dbReference type="GO" id="GO:0003676">
    <property type="term" value="F:nucleic acid binding"/>
    <property type="evidence" value="ECO:0007669"/>
    <property type="project" value="InterPro"/>
</dbReference>
<dbReference type="Pfam" id="PF25597">
    <property type="entry name" value="SH3_retrovirus"/>
    <property type="match status" value="1"/>
</dbReference>